<evidence type="ECO:0000313" key="6">
    <source>
        <dbReference type="EMBL" id="MET3682184.1"/>
    </source>
</evidence>
<dbReference type="GO" id="GO:0005840">
    <property type="term" value="C:ribosome"/>
    <property type="evidence" value="ECO:0007669"/>
    <property type="project" value="UniProtKB-KW"/>
</dbReference>
<keyword evidence="2 3" id="KW-0687">Ribonucleoprotein</keyword>
<keyword evidence="3 5" id="KW-0699">rRNA-binding</keyword>
<dbReference type="SUPFAM" id="SSF47060">
    <property type="entry name" value="S15/NS1 RNA-binding domain"/>
    <property type="match status" value="1"/>
</dbReference>
<dbReference type="InterPro" id="IPR000589">
    <property type="entry name" value="Ribosomal_uS15"/>
</dbReference>
<keyword evidence="1 3" id="KW-0689">Ribosomal protein</keyword>
<sequence>MALSQERKSELINQFKTHENDTGSPEVQIAILTEQITTLNSHLRDHKNDHHSRRGLMKMVGRRRHLLNYLRDKDIQRYRDLIRALGLRR</sequence>
<organism evidence="6 7">
    <name type="scientific">Alkalibacillus flavidus</name>
    <dbReference type="NCBI Taxonomy" id="546021"/>
    <lineage>
        <taxon>Bacteria</taxon>
        <taxon>Bacillati</taxon>
        <taxon>Bacillota</taxon>
        <taxon>Bacilli</taxon>
        <taxon>Bacillales</taxon>
        <taxon>Bacillaceae</taxon>
        <taxon>Alkalibacillus</taxon>
    </lineage>
</organism>
<dbReference type="PANTHER" id="PTHR23321:SF26">
    <property type="entry name" value="SMALL RIBOSOMAL SUBUNIT PROTEIN US15M"/>
    <property type="match status" value="1"/>
</dbReference>
<evidence type="ECO:0000256" key="5">
    <source>
        <dbReference type="RuleBase" id="RU004524"/>
    </source>
</evidence>
<gene>
    <name evidence="3" type="primary">rpsO</name>
    <name evidence="6" type="ORF">ABID56_000263</name>
</gene>
<evidence type="ECO:0000256" key="4">
    <source>
        <dbReference type="RuleBase" id="RU003919"/>
    </source>
</evidence>
<dbReference type="PROSITE" id="PS00362">
    <property type="entry name" value="RIBOSOMAL_S15"/>
    <property type="match status" value="1"/>
</dbReference>
<dbReference type="InterPro" id="IPR009068">
    <property type="entry name" value="uS15_NS1_RNA-bd_sf"/>
</dbReference>
<evidence type="ECO:0000313" key="7">
    <source>
        <dbReference type="Proteomes" id="UP001549167"/>
    </source>
</evidence>
<comment type="function">
    <text evidence="3 5">One of the primary rRNA binding proteins, it binds directly to 16S rRNA where it helps nucleate assembly of the platform of the 30S subunit by binding and bridging several RNA helices of the 16S rRNA.</text>
</comment>
<dbReference type="Gene3D" id="6.10.250.3130">
    <property type="match status" value="1"/>
</dbReference>
<comment type="subunit">
    <text evidence="3">Part of the 30S ribosomal subunit. Forms a bridge to the 50S subunit in the 70S ribosome, contacting the 23S rRNA.</text>
</comment>
<dbReference type="CDD" id="cd00353">
    <property type="entry name" value="Ribosomal_S15p_S13e"/>
    <property type="match status" value="1"/>
</dbReference>
<dbReference type="SMART" id="SM01387">
    <property type="entry name" value="Ribosomal_S15"/>
    <property type="match status" value="1"/>
</dbReference>
<dbReference type="Proteomes" id="UP001549167">
    <property type="component" value="Unassembled WGS sequence"/>
</dbReference>
<evidence type="ECO:0000256" key="3">
    <source>
        <dbReference type="HAMAP-Rule" id="MF_01343"/>
    </source>
</evidence>
<evidence type="ECO:0000256" key="1">
    <source>
        <dbReference type="ARBA" id="ARBA00022980"/>
    </source>
</evidence>
<evidence type="ECO:0000256" key="2">
    <source>
        <dbReference type="ARBA" id="ARBA00023274"/>
    </source>
</evidence>
<dbReference type="PANTHER" id="PTHR23321">
    <property type="entry name" value="RIBOSOMAL PROTEIN S15, BACTERIAL AND ORGANELLAR"/>
    <property type="match status" value="1"/>
</dbReference>
<dbReference type="InterPro" id="IPR005290">
    <property type="entry name" value="Ribosomal_uS15_bac-type"/>
</dbReference>
<dbReference type="Pfam" id="PF00312">
    <property type="entry name" value="Ribosomal_S15"/>
    <property type="match status" value="1"/>
</dbReference>
<dbReference type="RefSeq" id="WP_354218627.1">
    <property type="nucleotide sequence ID" value="NZ_JBEPMX010000001.1"/>
</dbReference>
<protein>
    <recommendedName>
        <fullName evidence="3">Small ribosomal subunit protein uS15</fullName>
    </recommendedName>
</protein>
<keyword evidence="7" id="KW-1185">Reference proteome</keyword>
<dbReference type="EMBL" id="JBEPMX010000001">
    <property type="protein sequence ID" value="MET3682184.1"/>
    <property type="molecule type" value="Genomic_DNA"/>
</dbReference>
<accession>A0ABV2KRG8</accession>
<comment type="function">
    <text evidence="3">Forms an intersubunit bridge (bridge B4) with the 23S rRNA of the 50S subunit in the ribosome.</text>
</comment>
<dbReference type="Gene3D" id="1.10.287.10">
    <property type="entry name" value="S15/NS1, RNA-binding"/>
    <property type="match status" value="1"/>
</dbReference>
<name>A0ABV2KRG8_9BACI</name>
<keyword evidence="3 5" id="KW-0694">RNA-binding</keyword>
<reference evidence="6 7" key="1">
    <citation type="submission" date="2024-06" db="EMBL/GenBank/DDBJ databases">
        <title>Genomic Encyclopedia of Type Strains, Phase IV (KMG-IV): sequencing the most valuable type-strain genomes for metagenomic binning, comparative biology and taxonomic classification.</title>
        <authorList>
            <person name="Goeker M."/>
        </authorList>
    </citation>
    <scope>NUCLEOTIDE SEQUENCE [LARGE SCALE GENOMIC DNA]</scope>
    <source>
        <strain evidence="6 7">DSM 23520</strain>
    </source>
</reference>
<proteinExistence type="inferred from homology"/>
<dbReference type="HAMAP" id="MF_01343_B">
    <property type="entry name" value="Ribosomal_uS15_B"/>
    <property type="match status" value="1"/>
</dbReference>
<comment type="similarity">
    <text evidence="3 4">Belongs to the universal ribosomal protein uS15 family.</text>
</comment>
<comment type="caution">
    <text evidence="6">The sequence shown here is derived from an EMBL/GenBank/DDBJ whole genome shotgun (WGS) entry which is preliminary data.</text>
</comment>
<dbReference type="NCBIfam" id="TIGR00952">
    <property type="entry name" value="S15_bact"/>
    <property type="match status" value="1"/>
</dbReference>